<keyword evidence="1" id="KW-0812">Transmembrane</keyword>
<dbReference type="Proteomes" id="UP000677436">
    <property type="component" value="Chromosome"/>
</dbReference>
<name>A0A8D5UEJ8_9BACL</name>
<dbReference type="Pfam" id="PF09560">
    <property type="entry name" value="Spore_YunB"/>
    <property type="match status" value="1"/>
</dbReference>
<keyword evidence="1" id="KW-0472">Membrane</keyword>
<dbReference type="RefSeq" id="WP_212774169.1">
    <property type="nucleotide sequence ID" value="NZ_AP024601.1"/>
</dbReference>
<dbReference type="EMBL" id="AP024601">
    <property type="protein sequence ID" value="BCU80859.1"/>
    <property type="molecule type" value="Genomic_DNA"/>
</dbReference>
<sequence>MRFRRWRLRLRLRPQGLRRRRKSGAWFLALVILFAVLYQTLWLLEKHLHPTLVTIAQTEVKKIASEAILEGVQQQLKMGGDLDRIMKVEKAADGQVAWITINQQVQQRVYTQTTSEVTRTLHHLENKPISLSLGQVLQSNILADYGPRIPVEIWPKGDVIVDFEPKMESAGVNTVMVTMMLKVHAEMSVVVPFSTEPTVVEAKIPIATAWMMGDVPQFYYYNGALKKAESGSSPQVPMPQIKMKGNN</sequence>
<evidence type="ECO:0000256" key="1">
    <source>
        <dbReference type="SAM" id="Phobius"/>
    </source>
</evidence>
<dbReference type="KEGG" id="pabs:JIR001_06420"/>
<dbReference type="NCBIfam" id="TIGR02832">
    <property type="entry name" value="spo_yunB"/>
    <property type="match status" value="1"/>
</dbReference>
<dbReference type="AlphaFoldDB" id="A0A8D5UEJ8"/>
<dbReference type="PIRSF" id="PIRSF021383">
    <property type="entry name" value="YunB"/>
    <property type="match status" value="1"/>
</dbReference>
<gene>
    <name evidence="2" type="ORF">JIR001_06420</name>
</gene>
<reference evidence="2" key="2">
    <citation type="journal article" date="2021" name="Microbiol. Resour. Announc.">
        <title>Complete Genome Sequence of Polycladomyces abyssicola JIR-001T, Isolated from Hemipelagic Sediment in Deep Seawater.</title>
        <authorList>
            <person name="Tsubouchi T."/>
            <person name="Kaneko Y."/>
        </authorList>
    </citation>
    <scope>NUCLEOTIDE SEQUENCE</scope>
    <source>
        <strain evidence="2">JIR-001</strain>
    </source>
</reference>
<accession>A0A8D5UEJ8</accession>
<keyword evidence="3" id="KW-1185">Reference proteome</keyword>
<proteinExistence type="predicted"/>
<dbReference type="InterPro" id="IPR014197">
    <property type="entry name" value="Sporulation_prot_YunB"/>
</dbReference>
<keyword evidence="1" id="KW-1133">Transmembrane helix</keyword>
<protein>
    <recommendedName>
        <fullName evidence="4">Sporulation protein YunB</fullName>
    </recommendedName>
</protein>
<evidence type="ECO:0000313" key="3">
    <source>
        <dbReference type="Proteomes" id="UP000677436"/>
    </source>
</evidence>
<reference evidence="2" key="1">
    <citation type="journal article" date="2013" name="Int. J. Syst. Evol. Microbiol.">
        <title>Polycladomyces abyssicola gen. nov., sp. nov., a thermophilic filamentous bacterium isolated from hemipelagic sediment.</title>
        <authorList>
            <person name="Tsubouchi T."/>
            <person name="Shimane Y."/>
            <person name="Mori K."/>
            <person name="Usui K."/>
            <person name="Hiraki T."/>
            <person name="Tame A."/>
            <person name="Uematsu K."/>
            <person name="Maruyama T."/>
            <person name="Hatada Y."/>
        </authorList>
    </citation>
    <scope>NUCLEOTIDE SEQUENCE</scope>
    <source>
        <strain evidence="2">JIR-001</strain>
    </source>
</reference>
<feature type="transmembrane region" description="Helical" evidence="1">
    <location>
        <begin position="25"/>
        <end position="44"/>
    </location>
</feature>
<evidence type="ECO:0000313" key="2">
    <source>
        <dbReference type="EMBL" id="BCU80859.1"/>
    </source>
</evidence>
<evidence type="ECO:0008006" key="4">
    <source>
        <dbReference type="Google" id="ProtNLM"/>
    </source>
</evidence>
<organism evidence="2 3">
    <name type="scientific">Polycladomyces abyssicola</name>
    <dbReference type="NCBI Taxonomy" id="1125966"/>
    <lineage>
        <taxon>Bacteria</taxon>
        <taxon>Bacillati</taxon>
        <taxon>Bacillota</taxon>
        <taxon>Bacilli</taxon>
        <taxon>Bacillales</taxon>
        <taxon>Thermoactinomycetaceae</taxon>
        <taxon>Polycladomyces</taxon>
    </lineage>
</organism>